<dbReference type="KEGG" id="panr:A7J50_2871"/>
<dbReference type="EMBL" id="CP015600">
    <property type="protein sequence ID" value="ANF86264.1"/>
    <property type="molecule type" value="Genomic_DNA"/>
</dbReference>
<dbReference type="PANTHER" id="PTHR35370:SF1">
    <property type="entry name" value="TYPE VI SECRETION SYSTEM COMPONENT TSSF1"/>
    <property type="match status" value="1"/>
</dbReference>
<gene>
    <name evidence="1" type="ORF">A7J50_2871</name>
</gene>
<reference evidence="1 2" key="1">
    <citation type="submission" date="2016-05" db="EMBL/GenBank/DDBJ databases">
        <title>Complete genome sequence of Pseudomonas antarctica PAMC 27494.</title>
        <authorList>
            <person name="Lee J."/>
        </authorList>
    </citation>
    <scope>NUCLEOTIDE SEQUENCE [LARGE SCALE GENOMIC DNA]</scope>
    <source>
        <strain evidence="1 2">PAMC 27494</strain>
    </source>
</reference>
<protein>
    <recommendedName>
        <fullName evidence="3">Type VI secretion system protein ImpG</fullName>
    </recommendedName>
</protein>
<dbReference type="NCBIfam" id="TIGR03359">
    <property type="entry name" value="VI_chp_6"/>
    <property type="match status" value="1"/>
</dbReference>
<dbReference type="Pfam" id="PF05947">
    <property type="entry name" value="T6SS_TssF"/>
    <property type="match status" value="1"/>
</dbReference>
<dbReference type="RefSeq" id="WP_064452395.1">
    <property type="nucleotide sequence ID" value="NZ_CP015600.1"/>
</dbReference>
<dbReference type="STRING" id="219572.A7J50_2871"/>
<dbReference type="PIRSF" id="PIRSF028304">
    <property type="entry name" value="UCP028304"/>
    <property type="match status" value="1"/>
</dbReference>
<name>A0A172Z1G8_9PSED</name>
<evidence type="ECO:0000313" key="2">
    <source>
        <dbReference type="Proteomes" id="UP000077829"/>
    </source>
</evidence>
<proteinExistence type="predicted"/>
<dbReference type="AlphaFoldDB" id="A0A172Z1G8"/>
<evidence type="ECO:0008006" key="3">
    <source>
        <dbReference type="Google" id="ProtNLM"/>
    </source>
</evidence>
<organism evidence="1 2">
    <name type="scientific">Pseudomonas antarctica</name>
    <dbReference type="NCBI Taxonomy" id="219572"/>
    <lineage>
        <taxon>Bacteria</taxon>
        <taxon>Pseudomonadati</taxon>
        <taxon>Pseudomonadota</taxon>
        <taxon>Gammaproteobacteria</taxon>
        <taxon>Pseudomonadales</taxon>
        <taxon>Pseudomonadaceae</taxon>
        <taxon>Pseudomonas</taxon>
    </lineage>
</organism>
<accession>A0A172Z1G8</accession>
<evidence type="ECO:0000313" key="1">
    <source>
        <dbReference type="EMBL" id="ANF86264.1"/>
    </source>
</evidence>
<dbReference type="PATRIC" id="fig|219572.3.peg.2948"/>
<sequence length="570" mass="64387">MQNFYYQSELNNLRHLADEFAQRNPALAPLLGSGSASDPDVERLLEGVAFLTGMVRQRLDDEFPEFVQELAQLLYPQYLQPLPCMTLLQFAPRTALSQTQAIDTGCEVASVPIDGHRVSFRSTMPVDLEPVTLTGARWEGGTSDSRCLVLDLALTVAPNDFKADSLIFYLGDTFSEACALLRLLDQHVREIRIQGEGQPITLLSANHIQPCGFDREHALLPYPDAAHPAYRGLQEYFALPEKFLFVRLSGLQRWRHRGEHTRMSVKLVFDKVPSWAPSITENSFMLGVTPAVNLFTQDAHPLRVDHRQPEYRIQPANQSQRQRLRIHSVLSVSAYSGTGNEKTLKPFHTIYQRDAFNLRIRQGSNDPRDYEHFISLPYVDRQSPEDLTLSISLLCTDGPLPESLHPGDLNQPMDNTPARVTLRNIRGITPCHPPKYQDRLLWRMLSQLNANHFKLLDAEYLKSLLKLYLPSADEGGQDANNRRINGIEKVFATQERRFINGLPIEGTVVRLECRGDHFLGSGGLYLFGVVLDEFFAGSVALNSFVALNLYDSVNQETLAWPAKIGRQRLL</sequence>
<dbReference type="PANTHER" id="PTHR35370">
    <property type="entry name" value="CYTOPLASMIC PROTEIN-RELATED-RELATED"/>
    <property type="match status" value="1"/>
</dbReference>
<dbReference type="InterPro" id="IPR010272">
    <property type="entry name" value="T6SS_TssF"/>
</dbReference>
<dbReference type="Proteomes" id="UP000077829">
    <property type="component" value="Chromosome"/>
</dbReference>